<evidence type="ECO:0000313" key="3">
    <source>
        <dbReference type="WBParaSite" id="SSLN_0000696901-mRNA-1"/>
    </source>
</evidence>
<keyword evidence="2" id="KW-1185">Reference proteome</keyword>
<proteinExistence type="predicted"/>
<organism evidence="3">
    <name type="scientific">Schistocephalus solidus</name>
    <name type="common">Tapeworm</name>
    <dbReference type="NCBI Taxonomy" id="70667"/>
    <lineage>
        <taxon>Eukaryota</taxon>
        <taxon>Metazoa</taxon>
        <taxon>Spiralia</taxon>
        <taxon>Lophotrochozoa</taxon>
        <taxon>Platyhelminthes</taxon>
        <taxon>Cestoda</taxon>
        <taxon>Eucestoda</taxon>
        <taxon>Diphyllobothriidea</taxon>
        <taxon>Diphyllobothriidae</taxon>
        <taxon>Schistocephalus</taxon>
    </lineage>
</organism>
<accession>A0A183SRA8</accession>
<evidence type="ECO:0000313" key="2">
    <source>
        <dbReference type="Proteomes" id="UP000275846"/>
    </source>
</evidence>
<dbReference type="Proteomes" id="UP000275846">
    <property type="component" value="Unassembled WGS sequence"/>
</dbReference>
<dbReference type="AlphaFoldDB" id="A0A183SRA8"/>
<dbReference type="PANTHER" id="PTHR19446">
    <property type="entry name" value="REVERSE TRANSCRIPTASES"/>
    <property type="match status" value="1"/>
</dbReference>
<protein>
    <submittedName>
        <fullName evidence="1 3">Uncharacterized protein</fullName>
    </submittedName>
</protein>
<evidence type="ECO:0000313" key="1">
    <source>
        <dbReference type="EMBL" id="VDL93141.1"/>
    </source>
</evidence>
<gene>
    <name evidence="1" type="ORF">SSLN_LOCUS6756</name>
</gene>
<name>A0A183SRA8_SCHSO</name>
<dbReference type="EMBL" id="UYSU01033841">
    <property type="protein sequence ID" value="VDL93141.1"/>
    <property type="molecule type" value="Genomic_DNA"/>
</dbReference>
<sequence length="221" mass="24801">MTAKLAKDERQKYWFGIVTPMEQTSNVSDTRKLNRIIRQVSGKPSTLSDSIRDVNGGFSADNSVKDDHRREPFRHFYEQLITPSLASATAFHPSSAYAVSCDPPSEGGVAMATERRLNNKASGEDGIHTEIYKACVGTLVPWLHEVIEQVWRDDLIPNGWGSGILLPVFKKRDKAKCENYRTISLIDVAATVFTIVFLRRFQSVRGSRTRPKQTGFRVGRG</sequence>
<dbReference type="WBParaSite" id="SSLN_0000696901-mRNA-1">
    <property type="protein sequence ID" value="SSLN_0000696901-mRNA-1"/>
    <property type="gene ID" value="SSLN_0000696901"/>
</dbReference>
<dbReference type="OrthoDB" id="6247999at2759"/>
<reference evidence="3" key="1">
    <citation type="submission" date="2016-06" db="UniProtKB">
        <authorList>
            <consortium name="WormBaseParasite"/>
        </authorList>
    </citation>
    <scope>IDENTIFICATION</scope>
</reference>
<reference evidence="1 2" key="2">
    <citation type="submission" date="2018-11" db="EMBL/GenBank/DDBJ databases">
        <authorList>
            <consortium name="Pathogen Informatics"/>
        </authorList>
    </citation>
    <scope>NUCLEOTIDE SEQUENCE [LARGE SCALE GENOMIC DNA]</scope>
    <source>
        <strain evidence="1 2">NST_G2</strain>
    </source>
</reference>